<comment type="caution">
    <text evidence="1">The sequence shown here is derived from an EMBL/GenBank/DDBJ whole genome shotgun (WGS) entry which is preliminary data.</text>
</comment>
<name>A0AAE3R1J9_9BACT</name>
<organism evidence="1 2">
    <name type="scientific">Xanthocytophaga agilis</name>
    <dbReference type="NCBI Taxonomy" id="3048010"/>
    <lineage>
        <taxon>Bacteria</taxon>
        <taxon>Pseudomonadati</taxon>
        <taxon>Bacteroidota</taxon>
        <taxon>Cytophagia</taxon>
        <taxon>Cytophagales</taxon>
        <taxon>Rhodocytophagaceae</taxon>
        <taxon>Xanthocytophaga</taxon>
    </lineage>
</organism>
<dbReference type="AlphaFoldDB" id="A0AAE3R1J9"/>
<dbReference type="EMBL" id="JASJOU010000004">
    <property type="protein sequence ID" value="MDJ1501966.1"/>
    <property type="molecule type" value="Genomic_DNA"/>
</dbReference>
<evidence type="ECO:0000313" key="1">
    <source>
        <dbReference type="EMBL" id="MDJ1501966.1"/>
    </source>
</evidence>
<gene>
    <name evidence="1" type="ORF">QNI22_14965</name>
</gene>
<dbReference type="RefSeq" id="WP_314511721.1">
    <property type="nucleotide sequence ID" value="NZ_JASJOU010000004.1"/>
</dbReference>
<proteinExistence type="predicted"/>
<dbReference type="Proteomes" id="UP001232063">
    <property type="component" value="Unassembled WGS sequence"/>
</dbReference>
<evidence type="ECO:0000313" key="2">
    <source>
        <dbReference type="Proteomes" id="UP001232063"/>
    </source>
</evidence>
<sequence>MKQLFSIILFIAFSLVFNAQKEQYAYFKFDQTKEPYLPYFVRINDDILSYDKKVHKVKINPQKLDILVFVFNRIELEDSDPYSYIVKFRPGETYIIKSKYPEFDLYPVSGKKQGFVRFAKTNISDSLVVSKFGNVFQDTVKTNGFTKYKAHPKTAFHHEVIFYKLSELNERTPRTPPLDSMYILFLHGEYYSVMYDGKLTKLLITLDPSPGKPK</sequence>
<protein>
    <submittedName>
        <fullName evidence="1">Uncharacterized protein</fullName>
    </submittedName>
</protein>
<reference evidence="1" key="1">
    <citation type="submission" date="2023-05" db="EMBL/GenBank/DDBJ databases">
        <authorList>
            <person name="Zhang X."/>
        </authorList>
    </citation>
    <scope>NUCLEOTIDE SEQUENCE</scope>
    <source>
        <strain evidence="1">BD1B2-1</strain>
    </source>
</reference>
<keyword evidence="2" id="KW-1185">Reference proteome</keyword>
<accession>A0AAE3R1J9</accession>